<dbReference type="GeneID" id="8863429"/>
<dbReference type="KEGG" id="ngr:NAEGRDRAFT_77923"/>
<organism evidence="2">
    <name type="scientific">Naegleria gruberi</name>
    <name type="common">Amoeba</name>
    <dbReference type="NCBI Taxonomy" id="5762"/>
    <lineage>
        <taxon>Eukaryota</taxon>
        <taxon>Discoba</taxon>
        <taxon>Heterolobosea</taxon>
        <taxon>Tetramitia</taxon>
        <taxon>Eutetramitia</taxon>
        <taxon>Vahlkampfiidae</taxon>
        <taxon>Naegleria</taxon>
    </lineage>
</organism>
<dbReference type="InParanoid" id="D2UZH0"/>
<gene>
    <name evidence="1" type="ORF">NAEGRDRAFT_77923</name>
</gene>
<dbReference type="VEuPathDB" id="AmoebaDB:NAEGRDRAFT_77923"/>
<accession>D2UZH0</accession>
<sequence>MEQQTTTYQQHHNSPNLIHEISKKRYNTGGTSKVYVPSFFSEEDCIVGLQNYDAFDQQPLLTPDEVVISTKNLIFEVYNGENHLLSSLKYTLRVCTVNCNLNLWVQVELVCGMTNTPIVCVKSERKGKRGIKGRCCQDLDVSKHGYTKAKLEFRFRETSSDQTVDKFRLNVNIFNDSALLLTFKSPRFRTVVRSPQRGKNKSNKEIVHLPKEVSLINTEIGEEEVLEDEKKRKRTITSPSQQHNVSNNNISYFWVIRYPLKC</sequence>
<evidence type="ECO:0000313" key="1">
    <source>
        <dbReference type="EMBL" id="EFC50148.1"/>
    </source>
</evidence>
<keyword evidence="2" id="KW-1185">Reference proteome</keyword>
<protein>
    <submittedName>
        <fullName evidence="1">Uncharacterized protein</fullName>
    </submittedName>
</protein>
<dbReference type="RefSeq" id="XP_002682892.1">
    <property type="nucleotide sequence ID" value="XM_002682846.1"/>
</dbReference>
<reference evidence="1 2" key="1">
    <citation type="journal article" date="2010" name="Cell">
        <title>The genome of Naegleria gruberi illuminates early eukaryotic versatility.</title>
        <authorList>
            <person name="Fritz-Laylin L.K."/>
            <person name="Prochnik S.E."/>
            <person name="Ginger M.L."/>
            <person name="Dacks J.B."/>
            <person name="Carpenter M.L."/>
            <person name="Field M.C."/>
            <person name="Kuo A."/>
            <person name="Paredez A."/>
            <person name="Chapman J."/>
            <person name="Pham J."/>
            <person name="Shu S."/>
            <person name="Neupane R."/>
            <person name="Cipriano M."/>
            <person name="Mancuso J."/>
            <person name="Tu H."/>
            <person name="Salamov A."/>
            <person name="Lindquist E."/>
            <person name="Shapiro H."/>
            <person name="Lucas S."/>
            <person name="Grigoriev I.V."/>
            <person name="Cande W.Z."/>
            <person name="Fulton C."/>
            <person name="Rokhsar D.S."/>
            <person name="Dawson S.C."/>
        </authorList>
    </citation>
    <scope>NUCLEOTIDE SEQUENCE [LARGE SCALE GENOMIC DNA]</scope>
    <source>
        <strain evidence="1 2">NEG-M</strain>
    </source>
</reference>
<dbReference type="AlphaFoldDB" id="D2UZH0"/>
<dbReference type="EMBL" id="GG738846">
    <property type="protein sequence ID" value="EFC50148.1"/>
    <property type="molecule type" value="Genomic_DNA"/>
</dbReference>
<evidence type="ECO:0000313" key="2">
    <source>
        <dbReference type="Proteomes" id="UP000006671"/>
    </source>
</evidence>
<proteinExistence type="predicted"/>
<dbReference type="Proteomes" id="UP000006671">
    <property type="component" value="Unassembled WGS sequence"/>
</dbReference>
<name>D2UZH0_NAEGR</name>